<dbReference type="InterPro" id="IPR036661">
    <property type="entry name" value="Luciferase-like_sf"/>
</dbReference>
<sequence length="298" mass="32397">MRFTFSDSMTRSEYLPRLVTAAESAGYHGFAIPDSIGYPQHSDAVYPYTADGDRSFLEGKEFIEPFVLAAYLGALTRRIRFNTFVVKFPVRSPVLAAKEAFSVATLTGNRLGLGVGIGSSPYPDDYLMAGVDPAGKGARLDEAIDIFRGLESGQFFEFHGRFYDVPSMKVCPVPTHPIPLLIGGHSEAALRRAATKADGWMHAGGPNDMLESMLGKLQAFRAEAGKSNEPFEIHVASPDGRSVDGCERLEGLGVTDVIVGFRNPYTKGEDPQPLADKVAKLERFAETVITKVSPERTS</sequence>
<dbReference type="NCBIfam" id="TIGR03619">
    <property type="entry name" value="F420_Rv2161c"/>
    <property type="match status" value="1"/>
</dbReference>
<dbReference type="Pfam" id="PF00296">
    <property type="entry name" value="Bac_luciferase"/>
    <property type="match status" value="1"/>
</dbReference>
<organism evidence="2 3">
    <name type="scientific">Mycobacterium kansasii</name>
    <dbReference type="NCBI Taxonomy" id="1768"/>
    <lineage>
        <taxon>Bacteria</taxon>
        <taxon>Bacillati</taxon>
        <taxon>Actinomycetota</taxon>
        <taxon>Actinomycetes</taxon>
        <taxon>Mycobacteriales</taxon>
        <taxon>Mycobacteriaceae</taxon>
        <taxon>Mycobacterium</taxon>
    </lineage>
</organism>
<dbReference type="InterPro" id="IPR019921">
    <property type="entry name" value="Lucif-like_OxRdtase_Rv2161c"/>
</dbReference>
<accession>A0A1V3XHN8</accession>
<proteinExistence type="predicted"/>
<dbReference type="EMBL" id="MVBM01000002">
    <property type="protein sequence ID" value="OOK78733.1"/>
    <property type="molecule type" value="Genomic_DNA"/>
</dbReference>
<evidence type="ECO:0000313" key="3">
    <source>
        <dbReference type="Proteomes" id="UP000189229"/>
    </source>
</evidence>
<dbReference type="PANTHER" id="PTHR30011">
    <property type="entry name" value="ALKANESULFONATE MONOOXYGENASE-RELATED"/>
    <property type="match status" value="1"/>
</dbReference>
<reference evidence="2 3" key="1">
    <citation type="submission" date="2017-02" db="EMBL/GenBank/DDBJ databases">
        <title>Complete genome sequences of Mycobacterium kansasii strains isolated from rhesus macaques.</title>
        <authorList>
            <person name="Panda A."/>
            <person name="Nagaraj S."/>
            <person name="Zhao X."/>
            <person name="Tettelin H."/>
            <person name="Detolla L.J."/>
        </authorList>
    </citation>
    <scope>NUCLEOTIDE SEQUENCE [LARGE SCALE GENOMIC DNA]</scope>
    <source>
        <strain evidence="2 3">11-3813</strain>
    </source>
</reference>
<dbReference type="PANTHER" id="PTHR30011:SF32">
    <property type="entry name" value="CONSERVED PROTEIN"/>
    <property type="match status" value="1"/>
</dbReference>
<dbReference type="Proteomes" id="UP000189229">
    <property type="component" value="Unassembled WGS sequence"/>
</dbReference>
<gene>
    <name evidence="2" type="ORF">BZL30_2712</name>
</gene>
<dbReference type="InterPro" id="IPR011251">
    <property type="entry name" value="Luciferase-like_dom"/>
</dbReference>
<dbReference type="GO" id="GO:0016705">
    <property type="term" value="F:oxidoreductase activity, acting on paired donors, with incorporation or reduction of molecular oxygen"/>
    <property type="evidence" value="ECO:0007669"/>
    <property type="project" value="InterPro"/>
</dbReference>
<evidence type="ECO:0000313" key="2">
    <source>
        <dbReference type="EMBL" id="OOK78733.1"/>
    </source>
</evidence>
<dbReference type="SUPFAM" id="SSF51679">
    <property type="entry name" value="Bacterial luciferase-like"/>
    <property type="match status" value="1"/>
</dbReference>
<protein>
    <submittedName>
        <fullName evidence="2">Putative F420-dependent oxidoreductase family domain protein</fullName>
    </submittedName>
</protein>
<evidence type="ECO:0000259" key="1">
    <source>
        <dbReference type="Pfam" id="PF00296"/>
    </source>
</evidence>
<comment type="caution">
    <text evidence="2">The sequence shown here is derived from an EMBL/GenBank/DDBJ whole genome shotgun (WGS) entry which is preliminary data.</text>
</comment>
<feature type="domain" description="Luciferase-like" evidence="1">
    <location>
        <begin position="11"/>
        <end position="236"/>
    </location>
</feature>
<dbReference type="AlphaFoldDB" id="A0A1V3XHN8"/>
<name>A0A1V3XHN8_MYCKA</name>
<dbReference type="Gene3D" id="3.20.20.30">
    <property type="entry name" value="Luciferase-like domain"/>
    <property type="match status" value="1"/>
</dbReference>
<dbReference type="InterPro" id="IPR051260">
    <property type="entry name" value="Diverse_substr_monoxygenases"/>
</dbReference>